<dbReference type="GO" id="GO:0003700">
    <property type="term" value="F:DNA-binding transcription factor activity"/>
    <property type="evidence" value="ECO:0007669"/>
    <property type="project" value="TreeGrafter"/>
</dbReference>
<dbReference type="Gene3D" id="3.30.450.40">
    <property type="match status" value="1"/>
</dbReference>
<dbReference type="PANTHER" id="PTHR30136">
    <property type="entry name" value="HELIX-TURN-HELIX TRANSCRIPTIONAL REGULATOR, ICLR FAMILY"/>
    <property type="match status" value="1"/>
</dbReference>
<keyword evidence="1" id="KW-0805">Transcription regulation</keyword>
<feature type="domain" description="HTH iclR-type" evidence="5">
    <location>
        <begin position="15"/>
        <end position="74"/>
    </location>
</feature>
<feature type="region of interest" description="Disordered" evidence="4">
    <location>
        <begin position="252"/>
        <end position="278"/>
    </location>
</feature>
<gene>
    <name evidence="7" type="ORF">A5N68_21880</name>
</gene>
<comment type="caution">
    <text evidence="7">The sequence shown here is derived from an EMBL/GenBank/DDBJ whole genome shotgun (WGS) entry which is preliminary data.</text>
</comment>
<evidence type="ECO:0000256" key="2">
    <source>
        <dbReference type="ARBA" id="ARBA00023125"/>
    </source>
</evidence>
<dbReference type="InterPro" id="IPR036388">
    <property type="entry name" value="WH-like_DNA-bd_sf"/>
</dbReference>
<protein>
    <recommendedName>
        <fullName evidence="9">IclR family transcriptional regulator</fullName>
    </recommendedName>
</protein>
<evidence type="ECO:0000259" key="5">
    <source>
        <dbReference type="PROSITE" id="PS51077"/>
    </source>
</evidence>
<dbReference type="InterPro" id="IPR036390">
    <property type="entry name" value="WH_DNA-bd_sf"/>
</dbReference>
<proteinExistence type="predicted"/>
<dbReference type="PROSITE" id="PS51078">
    <property type="entry name" value="ICLR_ED"/>
    <property type="match status" value="1"/>
</dbReference>
<dbReference type="GO" id="GO:0045892">
    <property type="term" value="P:negative regulation of DNA-templated transcription"/>
    <property type="evidence" value="ECO:0007669"/>
    <property type="project" value="TreeGrafter"/>
</dbReference>
<dbReference type="EMBL" id="LWIC01000011">
    <property type="protein sequence ID" value="ORM21268.1"/>
    <property type="molecule type" value="Genomic_DNA"/>
</dbReference>
<name>A0AAE5IP01_RHOHA</name>
<evidence type="ECO:0008006" key="9">
    <source>
        <dbReference type="Google" id="ProtNLM"/>
    </source>
</evidence>
<keyword evidence="3" id="KW-0804">Transcription</keyword>
<dbReference type="InterPro" id="IPR005471">
    <property type="entry name" value="Tscrpt_reg_IclR_N"/>
</dbReference>
<keyword evidence="2" id="KW-0238">DNA-binding</keyword>
<accession>A0AAE5IP01</accession>
<organism evidence="7 8">
    <name type="scientific">Rhodococcus hoagii</name>
    <name type="common">Corynebacterium equii</name>
    <dbReference type="NCBI Taxonomy" id="43767"/>
    <lineage>
        <taxon>Bacteria</taxon>
        <taxon>Bacillati</taxon>
        <taxon>Actinomycetota</taxon>
        <taxon>Actinomycetes</taxon>
        <taxon>Mycobacteriales</taxon>
        <taxon>Nocardiaceae</taxon>
        <taxon>Prescottella</taxon>
    </lineage>
</organism>
<dbReference type="SUPFAM" id="SSF55781">
    <property type="entry name" value="GAF domain-like"/>
    <property type="match status" value="1"/>
</dbReference>
<evidence type="ECO:0000259" key="6">
    <source>
        <dbReference type="PROSITE" id="PS51078"/>
    </source>
</evidence>
<evidence type="ECO:0000256" key="1">
    <source>
        <dbReference type="ARBA" id="ARBA00023015"/>
    </source>
</evidence>
<evidence type="ECO:0000256" key="4">
    <source>
        <dbReference type="SAM" id="MobiDB-lite"/>
    </source>
</evidence>
<dbReference type="SMART" id="SM00346">
    <property type="entry name" value="HTH_ICLR"/>
    <property type="match status" value="1"/>
</dbReference>
<dbReference type="Pfam" id="PF09339">
    <property type="entry name" value="HTH_IclR"/>
    <property type="match status" value="1"/>
</dbReference>
<dbReference type="GO" id="GO:0003677">
    <property type="term" value="F:DNA binding"/>
    <property type="evidence" value="ECO:0007669"/>
    <property type="project" value="UniProtKB-KW"/>
</dbReference>
<reference evidence="7 8" key="1">
    <citation type="journal article" date="2016" name="Genome Biol. Evol.">
        <title>Pangenome and Phylogenomic Analysis of the Pathogenic Actinobacterium Rhodococcus equi.</title>
        <authorList>
            <person name="Anastasi E."/>
            <person name="MacArthur I."/>
            <person name="Scortti M."/>
            <person name="Alvarez S."/>
            <person name="Giguere S."/>
            <person name="Vazquez-Boland J.A."/>
        </authorList>
    </citation>
    <scope>NUCLEOTIDE SEQUENCE [LARGE SCALE GENOMIC DNA]</scope>
    <source>
        <strain evidence="7 8">PAM1271</strain>
    </source>
</reference>
<evidence type="ECO:0000313" key="8">
    <source>
        <dbReference type="Proteomes" id="UP000193518"/>
    </source>
</evidence>
<feature type="domain" description="IclR-ED" evidence="6">
    <location>
        <begin position="75"/>
        <end position="258"/>
    </location>
</feature>
<dbReference type="AlphaFoldDB" id="A0AAE5IP01"/>
<dbReference type="Pfam" id="PF01614">
    <property type="entry name" value="IclR_C"/>
    <property type="match status" value="1"/>
</dbReference>
<dbReference type="InterPro" id="IPR014757">
    <property type="entry name" value="Tscrpt_reg_IclR_C"/>
</dbReference>
<dbReference type="PROSITE" id="PS51077">
    <property type="entry name" value="HTH_ICLR"/>
    <property type="match status" value="1"/>
</dbReference>
<sequence>MEVVLTVISRDDSPHAVVDRVISVLSAFSGSEALTSSRIAHRTGLPRSSVHRLLQRLVELGVIRRDGFDYRVGLKLFELGSVALAQHEVHQIAMPYMSRLSRATGMSVYLATLSGPDVVFIDEVWTDWAAPLRRGIAHPAHQTASGKMLLACLPAEARPGIDFTGVTPKTRYSITSQQGLDRELRRIRETGIATTREEYYLGSMSMAVQVGPADHATTALSLWGPVERMRQAELVVHLRQASRAIWTAAQQGPRWERRNSVSRPVGESGAAPGQPVGR</sequence>
<dbReference type="PANTHER" id="PTHR30136:SF24">
    <property type="entry name" value="HTH-TYPE TRANSCRIPTIONAL REPRESSOR ALLR"/>
    <property type="match status" value="1"/>
</dbReference>
<dbReference type="SUPFAM" id="SSF46785">
    <property type="entry name" value="Winged helix' DNA-binding domain"/>
    <property type="match status" value="1"/>
</dbReference>
<dbReference type="Gene3D" id="1.10.10.10">
    <property type="entry name" value="Winged helix-like DNA-binding domain superfamily/Winged helix DNA-binding domain"/>
    <property type="match status" value="1"/>
</dbReference>
<dbReference type="InterPro" id="IPR029016">
    <property type="entry name" value="GAF-like_dom_sf"/>
</dbReference>
<evidence type="ECO:0000313" key="7">
    <source>
        <dbReference type="EMBL" id="ORM21268.1"/>
    </source>
</evidence>
<dbReference type="Proteomes" id="UP000193518">
    <property type="component" value="Unassembled WGS sequence"/>
</dbReference>
<evidence type="ECO:0000256" key="3">
    <source>
        <dbReference type="ARBA" id="ARBA00023163"/>
    </source>
</evidence>
<dbReference type="InterPro" id="IPR050707">
    <property type="entry name" value="HTH_MetabolicPath_Reg"/>
</dbReference>